<gene>
    <name evidence="13" type="primary">dapB</name>
    <name evidence="16" type="ORF">HLH33_02710</name>
</gene>
<dbReference type="CDD" id="cd02274">
    <property type="entry name" value="DHDPR_N"/>
    <property type="match status" value="1"/>
</dbReference>
<keyword evidence="5 13" id="KW-0220">Diaminopimelate biosynthesis</keyword>
<comment type="catalytic activity">
    <reaction evidence="12 13">
        <text>(S)-2,3,4,5-tetrahydrodipicolinate + NAD(+) + H2O = (2S,4S)-4-hydroxy-2,3,4,5-tetrahydrodipicolinate + NADH + H(+)</text>
        <dbReference type="Rhea" id="RHEA:35323"/>
        <dbReference type="ChEBI" id="CHEBI:15377"/>
        <dbReference type="ChEBI" id="CHEBI:15378"/>
        <dbReference type="ChEBI" id="CHEBI:16845"/>
        <dbReference type="ChEBI" id="CHEBI:57540"/>
        <dbReference type="ChEBI" id="CHEBI:57945"/>
        <dbReference type="ChEBI" id="CHEBI:67139"/>
        <dbReference type="EC" id="1.17.1.8"/>
    </reaction>
</comment>
<dbReference type="PANTHER" id="PTHR20836">
    <property type="entry name" value="DIHYDRODIPICOLINATE REDUCTASE"/>
    <property type="match status" value="1"/>
</dbReference>
<evidence type="ECO:0000259" key="15">
    <source>
        <dbReference type="Pfam" id="PF05173"/>
    </source>
</evidence>
<dbReference type="AlphaFoldDB" id="A0A7W4FCJ3"/>
<dbReference type="GO" id="GO:0008839">
    <property type="term" value="F:4-hydroxy-tetrahydrodipicolinate reductase"/>
    <property type="evidence" value="ECO:0007669"/>
    <property type="project" value="UniProtKB-UniRule"/>
</dbReference>
<dbReference type="NCBIfam" id="TIGR00036">
    <property type="entry name" value="dapB"/>
    <property type="match status" value="1"/>
</dbReference>
<organism evidence="16 17">
    <name type="scientific">Gluconacetobacter diazotrophicus</name>
    <name type="common">Acetobacter diazotrophicus</name>
    <dbReference type="NCBI Taxonomy" id="33996"/>
    <lineage>
        <taxon>Bacteria</taxon>
        <taxon>Pseudomonadati</taxon>
        <taxon>Pseudomonadota</taxon>
        <taxon>Alphaproteobacteria</taxon>
        <taxon>Acetobacterales</taxon>
        <taxon>Acetobacteraceae</taxon>
        <taxon>Gluconacetobacter</taxon>
    </lineage>
</organism>
<dbReference type="PROSITE" id="PS01298">
    <property type="entry name" value="DAPB"/>
    <property type="match status" value="1"/>
</dbReference>
<feature type="domain" description="Dihydrodipicolinate reductase N-terminal" evidence="14">
    <location>
        <begin position="6"/>
        <end position="113"/>
    </location>
</feature>
<dbReference type="HAMAP" id="MF_00102">
    <property type="entry name" value="DapB"/>
    <property type="match status" value="1"/>
</dbReference>
<feature type="binding site" evidence="13">
    <location>
        <begin position="110"/>
        <end position="113"/>
    </location>
    <ligand>
        <name>NAD(+)</name>
        <dbReference type="ChEBI" id="CHEBI:57540"/>
    </ligand>
</feature>
<keyword evidence="6 13" id="KW-0560">Oxidoreductase</keyword>
<feature type="active site" description="Proton donor" evidence="13">
    <location>
        <position position="148"/>
    </location>
</feature>
<proteinExistence type="inferred from homology"/>
<dbReference type="PANTHER" id="PTHR20836:SF0">
    <property type="entry name" value="4-HYDROXY-TETRAHYDRODIPICOLINATE REDUCTASE 1, CHLOROPLASTIC-RELATED"/>
    <property type="match status" value="1"/>
</dbReference>
<evidence type="ECO:0000256" key="2">
    <source>
        <dbReference type="ARBA" id="ARBA00022490"/>
    </source>
</evidence>
<dbReference type="UniPathway" id="UPA00034">
    <property type="reaction ID" value="UER00018"/>
</dbReference>
<evidence type="ECO:0000256" key="1">
    <source>
        <dbReference type="ARBA" id="ARBA00006642"/>
    </source>
</evidence>
<feature type="active site" description="Proton donor/acceptor" evidence="13">
    <location>
        <position position="144"/>
    </location>
</feature>
<comment type="caution">
    <text evidence="16">The sequence shown here is derived from an EMBL/GenBank/DDBJ whole genome shotgun (WGS) entry which is preliminary data.</text>
</comment>
<dbReference type="GO" id="GO:0051287">
    <property type="term" value="F:NAD binding"/>
    <property type="evidence" value="ECO:0007669"/>
    <property type="project" value="UniProtKB-UniRule"/>
</dbReference>
<dbReference type="SMR" id="A0A7W4FCJ3"/>
<evidence type="ECO:0000256" key="12">
    <source>
        <dbReference type="ARBA" id="ARBA00049396"/>
    </source>
</evidence>
<dbReference type="GO" id="GO:0050661">
    <property type="term" value="F:NADP binding"/>
    <property type="evidence" value="ECO:0007669"/>
    <property type="project" value="UniProtKB-UniRule"/>
</dbReference>
<evidence type="ECO:0000256" key="7">
    <source>
        <dbReference type="ARBA" id="ARBA00023027"/>
    </source>
</evidence>
<evidence type="ECO:0000256" key="6">
    <source>
        <dbReference type="ARBA" id="ARBA00023002"/>
    </source>
</evidence>
<feature type="domain" description="Dihydrodipicolinate reductase C-terminal" evidence="15">
    <location>
        <begin position="116"/>
        <end position="253"/>
    </location>
</feature>
<evidence type="ECO:0000256" key="11">
    <source>
        <dbReference type="ARBA" id="ARBA00049080"/>
    </source>
</evidence>
<name>A0A7W4FCJ3_GLUDI</name>
<comment type="caution">
    <text evidence="13">Was originally thought to be a dihydrodipicolinate reductase (DHDPR), catalyzing the conversion of dihydrodipicolinate to tetrahydrodipicolinate. However, it was shown in E.coli that the substrate of the enzymatic reaction is not dihydrodipicolinate (DHDP) but in fact (2S,4S)-4-hydroxy-2,3,4,5-tetrahydrodipicolinic acid (HTPA), the product released by the DapA-catalyzed reaction.</text>
</comment>
<evidence type="ECO:0000313" key="16">
    <source>
        <dbReference type="EMBL" id="MBB2155229.1"/>
    </source>
</evidence>
<feature type="binding site" evidence="13">
    <location>
        <begin position="154"/>
        <end position="155"/>
    </location>
    <ligand>
        <name>(S)-2,3,4,5-tetrahydrodipicolinate</name>
        <dbReference type="ChEBI" id="CHEBI:16845"/>
    </ligand>
</feature>
<keyword evidence="2 13" id="KW-0963">Cytoplasm</keyword>
<dbReference type="Proteomes" id="UP000550787">
    <property type="component" value="Unassembled WGS sequence"/>
</dbReference>
<feature type="binding site" evidence="13">
    <location>
        <position position="51"/>
    </location>
    <ligand>
        <name>NAD(+)</name>
        <dbReference type="ChEBI" id="CHEBI:57540"/>
    </ligand>
</feature>
<keyword evidence="3 13" id="KW-0028">Amino-acid biosynthesis</keyword>
<comment type="pathway">
    <text evidence="9 13">Amino-acid biosynthesis; L-lysine biosynthesis via DAP pathway; (S)-tetrahydrodipicolinate from L-aspartate: step 4/4.</text>
</comment>
<feature type="binding site" evidence="13">
    <location>
        <begin position="12"/>
        <end position="17"/>
    </location>
    <ligand>
        <name>NAD(+)</name>
        <dbReference type="ChEBI" id="CHEBI:57540"/>
    </ligand>
</feature>
<comment type="similarity">
    <text evidence="1 13">Belongs to the DapB family.</text>
</comment>
<dbReference type="Pfam" id="PF05173">
    <property type="entry name" value="DapB_C"/>
    <property type="match status" value="1"/>
</dbReference>
<dbReference type="GO" id="GO:0016726">
    <property type="term" value="F:oxidoreductase activity, acting on CH or CH2 groups, NAD or NADP as acceptor"/>
    <property type="evidence" value="ECO:0007669"/>
    <property type="project" value="UniProtKB-UniRule"/>
</dbReference>
<dbReference type="InterPro" id="IPR022663">
    <property type="entry name" value="DapB_C"/>
</dbReference>
<dbReference type="GO" id="GO:0019877">
    <property type="term" value="P:diaminopimelate biosynthetic process"/>
    <property type="evidence" value="ECO:0007669"/>
    <property type="project" value="UniProtKB-UniRule"/>
</dbReference>
<evidence type="ECO:0000256" key="5">
    <source>
        <dbReference type="ARBA" id="ARBA00022915"/>
    </source>
</evidence>
<dbReference type="InterPro" id="IPR000846">
    <property type="entry name" value="DapB_N"/>
</dbReference>
<sequence>MTTQGVRIGIAGINGRVGRLLREEVTTGGGILSGGTARDAAPASDVFATLDALAPRCDVVIDFTHAATVRTHADILARAGVAWVLGTTGLSAADLEAVRTAAGRIPVVHAANYSPGVTLVTRLARQMAAALPSATYDAEILEMHHRQKVDAPSGTALAIGQAVADGRGIDLASHIEDGRTGHTGPRRADAIGFAVLRGGQIVGEHTVSFTSATEQIALTHRSFDRRIYATGAVRAALWLRGQASGLYDMEDVLGLD</sequence>
<dbReference type="SUPFAM" id="SSF55347">
    <property type="entry name" value="Glyceraldehyde-3-phosphate dehydrogenase-like, C-terminal domain"/>
    <property type="match status" value="1"/>
</dbReference>
<accession>A0A7W4FCJ3</accession>
<dbReference type="InterPro" id="IPR022664">
    <property type="entry name" value="DapB_N_CS"/>
</dbReference>
<evidence type="ECO:0000256" key="13">
    <source>
        <dbReference type="HAMAP-Rule" id="MF_00102"/>
    </source>
</evidence>
<dbReference type="InterPro" id="IPR023940">
    <property type="entry name" value="DHDPR_bac"/>
</dbReference>
<evidence type="ECO:0000256" key="9">
    <source>
        <dbReference type="ARBA" id="ARBA00037922"/>
    </source>
</evidence>
<dbReference type="OMA" id="HHPNKAD"/>
<dbReference type="GO" id="GO:0005737">
    <property type="term" value="C:cytoplasm"/>
    <property type="evidence" value="ECO:0007669"/>
    <property type="project" value="UniProtKB-SubCell"/>
</dbReference>
<dbReference type="RefSeq" id="WP_012224429.1">
    <property type="nucleotide sequence ID" value="NZ_JABEQG010000003.1"/>
</dbReference>
<comment type="caution">
    <text evidence="13">Lacks conserved residue(s) required for the propagation of feature annotation.</text>
</comment>
<evidence type="ECO:0000256" key="4">
    <source>
        <dbReference type="ARBA" id="ARBA00022857"/>
    </source>
</evidence>
<dbReference type="EMBL" id="JABEQG010000003">
    <property type="protein sequence ID" value="MBB2155229.1"/>
    <property type="molecule type" value="Genomic_DNA"/>
</dbReference>
<keyword evidence="7 13" id="KW-0520">NAD</keyword>
<comment type="function">
    <text evidence="13">Catalyzes the conversion of 4-hydroxy-tetrahydrodipicolinate (HTPA) to tetrahydrodipicolinate.</text>
</comment>
<dbReference type="EC" id="1.17.1.8" evidence="10 13"/>
<evidence type="ECO:0000259" key="14">
    <source>
        <dbReference type="Pfam" id="PF01113"/>
    </source>
</evidence>
<evidence type="ECO:0000256" key="3">
    <source>
        <dbReference type="ARBA" id="ARBA00022605"/>
    </source>
</evidence>
<reference evidence="16 17" key="1">
    <citation type="submission" date="2020-04" db="EMBL/GenBank/DDBJ databases">
        <title>Description of novel Gluconacetobacter.</title>
        <authorList>
            <person name="Sombolestani A."/>
        </authorList>
    </citation>
    <scope>NUCLEOTIDE SEQUENCE [LARGE SCALE GENOMIC DNA]</scope>
    <source>
        <strain evidence="16 17">LMG 7603</strain>
    </source>
</reference>
<feature type="binding site" evidence="13">
    <location>
        <begin position="86"/>
        <end position="88"/>
    </location>
    <ligand>
        <name>NAD(+)</name>
        <dbReference type="ChEBI" id="CHEBI:57540"/>
    </ligand>
</feature>
<evidence type="ECO:0000256" key="8">
    <source>
        <dbReference type="ARBA" id="ARBA00023154"/>
    </source>
</evidence>
<comment type="subunit">
    <text evidence="13">Homotetramer.</text>
</comment>
<dbReference type="InterPro" id="IPR036291">
    <property type="entry name" value="NAD(P)-bd_dom_sf"/>
</dbReference>
<comment type="catalytic activity">
    <reaction evidence="11 13">
        <text>(S)-2,3,4,5-tetrahydrodipicolinate + NADP(+) + H2O = (2S,4S)-4-hydroxy-2,3,4,5-tetrahydrodipicolinate + NADPH + H(+)</text>
        <dbReference type="Rhea" id="RHEA:35331"/>
        <dbReference type="ChEBI" id="CHEBI:15377"/>
        <dbReference type="ChEBI" id="CHEBI:15378"/>
        <dbReference type="ChEBI" id="CHEBI:16845"/>
        <dbReference type="ChEBI" id="CHEBI:57783"/>
        <dbReference type="ChEBI" id="CHEBI:58349"/>
        <dbReference type="ChEBI" id="CHEBI:67139"/>
        <dbReference type="EC" id="1.17.1.8"/>
    </reaction>
</comment>
<dbReference type="Gene3D" id="3.40.50.720">
    <property type="entry name" value="NAD(P)-binding Rossmann-like Domain"/>
    <property type="match status" value="1"/>
</dbReference>
<evidence type="ECO:0000313" key="17">
    <source>
        <dbReference type="Proteomes" id="UP000550787"/>
    </source>
</evidence>
<feature type="binding site" evidence="13">
    <location>
        <position position="145"/>
    </location>
    <ligand>
        <name>(S)-2,3,4,5-tetrahydrodipicolinate</name>
        <dbReference type="ChEBI" id="CHEBI:16845"/>
    </ligand>
</feature>
<dbReference type="Pfam" id="PF01113">
    <property type="entry name" value="DapB_N"/>
    <property type="match status" value="1"/>
</dbReference>
<dbReference type="SUPFAM" id="SSF51735">
    <property type="entry name" value="NAD(P)-binding Rossmann-fold domains"/>
    <property type="match status" value="1"/>
</dbReference>
<evidence type="ECO:0000256" key="10">
    <source>
        <dbReference type="ARBA" id="ARBA00038983"/>
    </source>
</evidence>
<keyword evidence="4 13" id="KW-0521">NADP</keyword>
<dbReference type="Gene3D" id="3.30.360.10">
    <property type="entry name" value="Dihydrodipicolinate Reductase, domain 2"/>
    <property type="match status" value="1"/>
</dbReference>
<protein>
    <recommendedName>
        <fullName evidence="10 13">4-hydroxy-tetrahydrodipicolinate reductase</fullName>
        <shortName evidence="13">HTPA reductase</shortName>
        <ecNumber evidence="10 13">1.17.1.8</ecNumber>
    </recommendedName>
</protein>
<dbReference type="GO" id="GO:0009089">
    <property type="term" value="P:lysine biosynthetic process via diaminopimelate"/>
    <property type="evidence" value="ECO:0007669"/>
    <property type="project" value="UniProtKB-UniRule"/>
</dbReference>
<dbReference type="PIRSF" id="PIRSF000161">
    <property type="entry name" value="DHPR"/>
    <property type="match status" value="1"/>
</dbReference>
<comment type="subcellular location">
    <subcellularLocation>
        <location evidence="13">Cytoplasm</location>
    </subcellularLocation>
</comment>
<keyword evidence="8 13" id="KW-0457">Lysine biosynthesis</keyword>